<dbReference type="AlphaFoldDB" id="A0A927CBG5"/>
<sequence>MLSFLLTVKRLLSGVIRAFKQDNFRVIFVLILLMLLSGTIFYTAEENLSVLDALFFCVATLSTVGHPTFVPQSDLGKIFTMVYIVVGTGLFLALIAHLAYAIMFQNEEKRDATKVFLHKARRKRSNSDE</sequence>
<keyword evidence="8" id="KW-0406">Ion transport</keyword>
<keyword evidence="2" id="KW-0813">Transport</keyword>
<keyword evidence="7 11" id="KW-1133">Transmembrane helix</keyword>
<gene>
    <name evidence="13" type="ORF">IDH45_20495</name>
</gene>
<protein>
    <submittedName>
        <fullName evidence="13">Two pore domain potassium channel family protein</fullName>
    </submittedName>
</protein>
<dbReference type="GO" id="GO:0005267">
    <property type="term" value="F:potassium channel activity"/>
    <property type="evidence" value="ECO:0007669"/>
    <property type="project" value="UniProtKB-KW"/>
</dbReference>
<keyword evidence="3" id="KW-0633">Potassium transport</keyword>
<dbReference type="Proteomes" id="UP000639396">
    <property type="component" value="Unassembled WGS sequence"/>
</dbReference>
<evidence type="ECO:0000256" key="11">
    <source>
        <dbReference type="SAM" id="Phobius"/>
    </source>
</evidence>
<accession>A0A927CBG5</accession>
<feature type="transmembrane region" description="Helical" evidence="11">
    <location>
        <begin position="82"/>
        <end position="103"/>
    </location>
</feature>
<keyword evidence="14" id="KW-1185">Reference proteome</keyword>
<evidence type="ECO:0000256" key="9">
    <source>
        <dbReference type="ARBA" id="ARBA00023136"/>
    </source>
</evidence>
<keyword evidence="10 13" id="KW-0407">Ion channel</keyword>
<evidence type="ECO:0000256" key="8">
    <source>
        <dbReference type="ARBA" id="ARBA00023065"/>
    </source>
</evidence>
<comment type="subcellular location">
    <subcellularLocation>
        <location evidence="1">Membrane</location>
        <topology evidence="1">Multi-pass membrane protein</topology>
    </subcellularLocation>
</comment>
<evidence type="ECO:0000256" key="2">
    <source>
        <dbReference type="ARBA" id="ARBA00022448"/>
    </source>
</evidence>
<evidence type="ECO:0000313" key="13">
    <source>
        <dbReference type="EMBL" id="MBD2864369.1"/>
    </source>
</evidence>
<dbReference type="EMBL" id="JACXJA010000029">
    <property type="protein sequence ID" value="MBD2864369.1"/>
    <property type="molecule type" value="Genomic_DNA"/>
</dbReference>
<comment type="caution">
    <text evidence="13">The sequence shown here is derived from an EMBL/GenBank/DDBJ whole genome shotgun (WGS) entry which is preliminary data.</text>
</comment>
<proteinExistence type="predicted"/>
<dbReference type="PANTHER" id="PTHR10027">
    <property type="entry name" value="CALCIUM-ACTIVATED POTASSIUM CHANNEL ALPHA CHAIN"/>
    <property type="match status" value="1"/>
</dbReference>
<dbReference type="Gene3D" id="1.10.287.70">
    <property type="match status" value="1"/>
</dbReference>
<dbReference type="InterPro" id="IPR013099">
    <property type="entry name" value="K_chnl_dom"/>
</dbReference>
<dbReference type="InterPro" id="IPR047871">
    <property type="entry name" value="K_chnl_Slo-like"/>
</dbReference>
<evidence type="ECO:0000259" key="12">
    <source>
        <dbReference type="Pfam" id="PF07885"/>
    </source>
</evidence>
<keyword evidence="4 11" id="KW-0812">Transmembrane</keyword>
<name>A0A927CBG5_9BACL</name>
<dbReference type="GO" id="GO:0016020">
    <property type="term" value="C:membrane"/>
    <property type="evidence" value="ECO:0007669"/>
    <property type="project" value="UniProtKB-SubCell"/>
</dbReference>
<organism evidence="13 14">
    <name type="scientific">Paenibacillus oceani</name>
    <dbReference type="NCBI Taxonomy" id="2772510"/>
    <lineage>
        <taxon>Bacteria</taxon>
        <taxon>Bacillati</taxon>
        <taxon>Bacillota</taxon>
        <taxon>Bacilli</taxon>
        <taxon>Bacillales</taxon>
        <taxon>Paenibacillaceae</taxon>
        <taxon>Paenibacillus</taxon>
    </lineage>
</organism>
<evidence type="ECO:0000256" key="6">
    <source>
        <dbReference type="ARBA" id="ARBA00022958"/>
    </source>
</evidence>
<keyword evidence="5" id="KW-0631">Potassium channel</keyword>
<feature type="transmembrane region" description="Helical" evidence="11">
    <location>
        <begin position="26"/>
        <end position="44"/>
    </location>
</feature>
<evidence type="ECO:0000256" key="4">
    <source>
        <dbReference type="ARBA" id="ARBA00022692"/>
    </source>
</evidence>
<evidence type="ECO:0000313" key="14">
    <source>
        <dbReference type="Proteomes" id="UP000639396"/>
    </source>
</evidence>
<feature type="domain" description="Potassium channel" evidence="12">
    <location>
        <begin position="30"/>
        <end position="100"/>
    </location>
</feature>
<dbReference type="RefSeq" id="WP_190930101.1">
    <property type="nucleotide sequence ID" value="NZ_JACXJA010000029.1"/>
</dbReference>
<evidence type="ECO:0000256" key="3">
    <source>
        <dbReference type="ARBA" id="ARBA00022538"/>
    </source>
</evidence>
<evidence type="ECO:0000256" key="10">
    <source>
        <dbReference type="ARBA" id="ARBA00023303"/>
    </source>
</evidence>
<evidence type="ECO:0000256" key="7">
    <source>
        <dbReference type="ARBA" id="ARBA00022989"/>
    </source>
</evidence>
<evidence type="ECO:0000256" key="1">
    <source>
        <dbReference type="ARBA" id="ARBA00004141"/>
    </source>
</evidence>
<keyword evidence="6" id="KW-0630">Potassium</keyword>
<dbReference type="Pfam" id="PF07885">
    <property type="entry name" value="Ion_trans_2"/>
    <property type="match status" value="1"/>
</dbReference>
<reference evidence="13" key="1">
    <citation type="submission" date="2020-09" db="EMBL/GenBank/DDBJ databases">
        <title>A novel bacterium of genus Paenibacillus, isolated from South China Sea.</title>
        <authorList>
            <person name="Huang H."/>
            <person name="Mo K."/>
            <person name="Hu Y."/>
        </authorList>
    </citation>
    <scope>NUCLEOTIDE SEQUENCE</scope>
    <source>
        <strain evidence="13">IB182363</strain>
    </source>
</reference>
<keyword evidence="9 11" id="KW-0472">Membrane</keyword>
<evidence type="ECO:0000256" key="5">
    <source>
        <dbReference type="ARBA" id="ARBA00022826"/>
    </source>
</evidence>
<dbReference type="PANTHER" id="PTHR10027:SF10">
    <property type="entry name" value="SLOWPOKE 2, ISOFORM D"/>
    <property type="match status" value="1"/>
</dbReference>
<dbReference type="SUPFAM" id="SSF81324">
    <property type="entry name" value="Voltage-gated potassium channels"/>
    <property type="match status" value="1"/>
</dbReference>